<dbReference type="PROSITE" id="PS50835">
    <property type="entry name" value="IG_LIKE"/>
    <property type="match status" value="2"/>
</dbReference>
<feature type="domain" description="Ig-like" evidence="1">
    <location>
        <begin position="140"/>
        <end position="245"/>
    </location>
</feature>
<dbReference type="Pfam" id="PF07679">
    <property type="entry name" value="I-set"/>
    <property type="match status" value="1"/>
</dbReference>
<dbReference type="InterPro" id="IPR003598">
    <property type="entry name" value="Ig_sub2"/>
</dbReference>
<keyword evidence="3" id="KW-1185">Reference proteome</keyword>
<dbReference type="GO" id="GO:0050808">
    <property type="term" value="P:synapse organization"/>
    <property type="evidence" value="ECO:0007669"/>
    <property type="project" value="TreeGrafter"/>
</dbReference>
<dbReference type="Pfam" id="PF07686">
    <property type="entry name" value="V-set"/>
    <property type="match status" value="1"/>
</dbReference>
<reference evidence="2" key="1">
    <citation type="submission" date="2020-08" db="EMBL/GenBank/DDBJ databases">
        <title>Multicomponent nature underlies the extraordinary mechanical properties of spider dragline silk.</title>
        <authorList>
            <person name="Kono N."/>
            <person name="Nakamura H."/>
            <person name="Mori M."/>
            <person name="Yoshida Y."/>
            <person name="Ohtoshi R."/>
            <person name="Malay A.D."/>
            <person name="Moran D.A.P."/>
            <person name="Tomita M."/>
            <person name="Numata K."/>
            <person name="Arakawa K."/>
        </authorList>
    </citation>
    <scope>NUCLEOTIDE SEQUENCE</scope>
</reference>
<gene>
    <name evidence="2" type="primary">AVEN_58406_1</name>
    <name evidence="2" type="ORF">NPIL_143031</name>
</gene>
<dbReference type="InterPro" id="IPR037448">
    <property type="entry name" value="Zig-8"/>
</dbReference>
<organism evidence="2 3">
    <name type="scientific">Nephila pilipes</name>
    <name type="common">Giant wood spider</name>
    <name type="synonym">Nephila maculata</name>
    <dbReference type="NCBI Taxonomy" id="299642"/>
    <lineage>
        <taxon>Eukaryota</taxon>
        <taxon>Metazoa</taxon>
        <taxon>Ecdysozoa</taxon>
        <taxon>Arthropoda</taxon>
        <taxon>Chelicerata</taxon>
        <taxon>Arachnida</taxon>
        <taxon>Araneae</taxon>
        <taxon>Araneomorphae</taxon>
        <taxon>Entelegynae</taxon>
        <taxon>Araneoidea</taxon>
        <taxon>Nephilidae</taxon>
        <taxon>Nephila</taxon>
    </lineage>
</organism>
<dbReference type="InterPro" id="IPR013106">
    <property type="entry name" value="Ig_V-set"/>
</dbReference>
<dbReference type="Gene3D" id="2.60.40.10">
    <property type="entry name" value="Immunoglobulins"/>
    <property type="match status" value="2"/>
</dbReference>
<protein>
    <recommendedName>
        <fullName evidence="1">Ig-like domain-containing protein</fullName>
    </recommendedName>
</protein>
<dbReference type="InterPro" id="IPR013098">
    <property type="entry name" value="Ig_I-set"/>
</dbReference>
<proteinExistence type="predicted"/>
<evidence type="ECO:0000259" key="1">
    <source>
        <dbReference type="PROSITE" id="PS50835"/>
    </source>
</evidence>
<dbReference type="SUPFAM" id="SSF48726">
    <property type="entry name" value="Immunoglobulin"/>
    <property type="match status" value="2"/>
</dbReference>
<feature type="non-terminal residue" evidence="2">
    <location>
        <position position="257"/>
    </location>
</feature>
<name>A0A8X6NMM6_NEPPI</name>
<sequence>PLHINVLLFTELEDVPSLSGRKERSHEHKFSLFELFGTTNKPSGNVEYLPYFDKTTETRVTVQASRTVHLHCRVRHLGNGKVSWIRKSDLQILSIGTIIYTTDQRFSVIHENNTDDWTMRLLDSRESDSGNYECQVSTEPKLSLDVQLSIIVVKAFISEGPALQVISGSSVNLTCRVQDKMGTLFLFWYLNESVLSHHEMEIRGIKIYKELGTCSISRLFIAEAKHSDAGNYACKPSYTVPSYITLQVVDGKQNSHF</sequence>
<dbReference type="InterPro" id="IPR007110">
    <property type="entry name" value="Ig-like_dom"/>
</dbReference>
<dbReference type="SMART" id="SM00409">
    <property type="entry name" value="IG"/>
    <property type="match status" value="2"/>
</dbReference>
<dbReference type="InterPro" id="IPR036179">
    <property type="entry name" value="Ig-like_dom_sf"/>
</dbReference>
<dbReference type="InterPro" id="IPR013783">
    <property type="entry name" value="Ig-like_fold"/>
</dbReference>
<dbReference type="FunFam" id="2.60.40.10:FF:000129">
    <property type="entry name" value="CLUMA_CG018772, isoform A"/>
    <property type="match status" value="1"/>
</dbReference>
<evidence type="ECO:0000313" key="3">
    <source>
        <dbReference type="Proteomes" id="UP000887013"/>
    </source>
</evidence>
<dbReference type="SMART" id="SM00408">
    <property type="entry name" value="IGc2"/>
    <property type="match status" value="2"/>
</dbReference>
<dbReference type="OrthoDB" id="6423584at2759"/>
<dbReference type="Proteomes" id="UP000887013">
    <property type="component" value="Unassembled WGS sequence"/>
</dbReference>
<dbReference type="EMBL" id="BMAW01105928">
    <property type="protein sequence ID" value="GFT21685.1"/>
    <property type="molecule type" value="Genomic_DNA"/>
</dbReference>
<feature type="domain" description="Ig-like" evidence="1">
    <location>
        <begin position="50"/>
        <end position="137"/>
    </location>
</feature>
<dbReference type="PANTHER" id="PTHR23279:SF36">
    <property type="entry name" value="DEFECTIVE PROBOSCIS EXTENSION RESPONSE 9, ISOFORM A"/>
    <property type="match status" value="1"/>
</dbReference>
<accession>A0A8X6NMM6</accession>
<dbReference type="PANTHER" id="PTHR23279">
    <property type="entry name" value="DEFECTIVE PROBOSCIS EXTENSION RESPONSE DPR -RELATED"/>
    <property type="match status" value="1"/>
</dbReference>
<comment type="caution">
    <text evidence="2">The sequence shown here is derived from an EMBL/GenBank/DDBJ whole genome shotgun (WGS) entry which is preliminary data.</text>
</comment>
<evidence type="ECO:0000313" key="2">
    <source>
        <dbReference type="EMBL" id="GFT21685.1"/>
    </source>
</evidence>
<dbReference type="AlphaFoldDB" id="A0A8X6NMM6"/>
<dbReference type="GO" id="GO:0032589">
    <property type="term" value="C:neuron projection membrane"/>
    <property type="evidence" value="ECO:0007669"/>
    <property type="project" value="TreeGrafter"/>
</dbReference>
<dbReference type="InterPro" id="IPR003599">
    <property type="entry name" value="Ig_sub"/>
</dbReference>